<dbReference type="InterPro" id="IPR036890">
    <property type="entry name" value="HATPase_C_sf"/>
</dbReference>
<keyword evidence="10" id="KW-0472">Membrane</keyword>
<keyword evidence="7" id="KW-0067">ATP-binding</keyword>
<keyword evidence="3" id="KW-0597">Phosphoprotein</keyword>
<keyword evidence="5" id="KW-0547">Nucleotide-binding</keyword>
<organism evidence="12 13">
    <name type="scientific">Nonomuraea glycinis</name>
    <dbReference type="NCBI Taxonomy" id="2047744"/>
    <lineage>
        <taxon>Bacteria</taxon>
        <taxon>Bacillati</taxon>
        <taxon>Actinomycetota</taxon>
        <taxon>Actinomycetes</taxon>
        <taxon>Streptosporangiales</taxon>
        <taxon>Streptosporangiaceae</taxon>
        <taxon>Nonomuraea</taxon>
    </lineage>
</organism>
<dbReference type="SMART" id="SM00387">
    <property type="entry name" value="HATPase_c"/>
    <property type="match status" value="1"/>
</dbReference>
<feature type="transmembrane region" description="Helical" evidence="10">
    <location>
        <begin position="21"/>
        <end position="41"/>
    </location>
</feature>
<keyword evidence="4" id="KW-0808">Transferase</keyword>
<evidence type="ECO:0000256" key="9">
    <source>
        <dbReference type="SAM" id="Coils"/>
    </source>
</evidence>
<evidence type="ECO:0000256" key="2">
    <source>
        <dbReference type="ARBA" id="ARBA00012438"/>
    </source>
</evidence>
<evidence type="ECO:0000256" key="8">
    <source>
        <dbReference type="ARBA" id="ARBA00023012"/>
    </source>
</evidence>
<dbReference type="Gene3D" id="1.20.5.1930">
    <property type="match status" value="1"/>
</dbReference>
<dbReference type="InterPro" id="IPR011712">
    <property type="entry name" value="Sig_transdc_His_kin_sub3_dim/P"/>
</dbReference>
<gene>
    <name evidence="12" type="ORF">GCM10012278_14610</name>
</gene>
<dbReference type="InterPro" id="IPR050482">
    <property type="entry name" value="Sensor_HK_TwoCompSys"/>
</dbReference>
<keyword evidence="13" id="KW-1185">Reference proteome</keyword>
<comment type="catalytic activity">
    <reaction evidence="1">
        <text>ATP + protein L-histidine = ADP + protein N-phospho-L-histidine.</text>
        <dbReference type="EC" id="2.7.13.3"/>
    </reaction>
</comment>
<feature type="transmembrane region" description="Helical" evidence="10">
    <location>
        <begin position="98"/>
        <end position="117"/>
    </location>
</feature>
<keyword evidence="8" id="KW-0902">Two-component regulatory system</keyword>
<evidence type="ECO:0000256" key="6">
    <source>
        <dbReference type="ARBA" id="ARBA00022777"/>
    </source>
</evidence>
<dbReference type="RefSeq" id="WP_189137695.1">
    <property type="nucleotide sequence ID" value="NZ_BMNK01000002.1"/>
</dbReference>
<dbReference type="InterPro" id="IPR003594">
    <property type="entry name" value="HATPase_dom"/>
</dbReference>
<reference evidence="12" key="2">
    <citation type="submission" date="2020-09" db="EMBL/GenBank/DDBJ databases">
        <authorList>
            <person name="Sun Q."/>
            <person name="Zhou Y."/>
        </authorList>
    </citation>
    <scope>NUCLEOTIDE SEQUENCE</scope>
    <source>
        <strain evidence="12">CGMCC 4.7430</strain>
    </source>
</reference>
<feature type="transmembrane region" description="Helical" evidence="10">
    <location>
        <begin position="162"/>
        <end position="181"/>
    </location>
</feature>
<dbReference type="SUPFAM" id="SSF55874">
    <property type="entry name" value="ATPase domain of HSP90 chaperone/DNA topoisomerase II/histidine kinase"/>
    <property type="match status" value="1"/>
</dbReference>
<dbReference type="PANTHER" id="PTHR24421:SF10">
    <property type="entry name" value="NITRATE_NITRITE SENSOR PROTEIN NARQ"/>
    <property type="match status" value="1"/>
</dbReference>
<feature type="transmembrane region" description="Helical" evidence="10">
    <location>
        <begin position="47"/>
        <end position="66"/>
    </location>
</feature>
<evidence type="ECO:0000256" key="4">
    <source>
        <dbReference type="ARBA" id="ARBA00022679"/>
    </source>
</evidence>
<keyword evidence="9" id="KW-0175">Coiled coil</keyword>
<evidence type="ECO:0000259" key="11">
    <source>
        <dbReference type="SMART" id="SM00387"/>
    </source>
</evidence>
<evidence type="ECO:0000313" key="13">
    <source>
        <dbReference type="Proteomes" id="UP000660745"/>
    </source>
</evidence>
<evidence type="ECO:0000256" key="1">
    <source>
        <dbReference type="ARBA" id="ARBA00000085"/>
    </source>
</evidence>
<sequence length="422" mass="44062">MTKATRPCVDSFLGRHRVSGDAALAVLLALPLGLISLSLLRASDSPLSIRLVTGFGLLILHGSVVPRRLCPRAAYGIAAAAMVLLVLLPPLHDPSSGANYPPVLLPSTLVFGLLLYTVAGRLDLLSSLACLAVALMGVGLVVARLWDPVSWGGSSGSYELPVWRIGLAAGLAAAAVCLWSLGRLSGMRALFLAELAAKAERAEADRARERAEAARAERDRISREMHDVVSHSLAVMVSQAEGGRLSDPDAPGAAVFGTIAGVGRDALRDMRGLLGVLRADGEVEGPAPQPRLADLPDLLEHVRRTGVRVVVRETGDARPLRPAVDLTAYRVIQEGLTNVIKHAGVTATADMTIAWRPDRLDITIEDDGAGPPPGEAGAGLTGMRERLSMVGGSLHVSGRPGAGFELSAAVPYDARSLSSSGS</sequence>
<dbReference type="GO" id="GO:0005524">
    <property type="term" value="F:ATP binding"/>
    <property type="evidence" value="ECO:0007669"/>
    <property type="project" value="UniProtKB-KW"/>
</dbReference>
<dbReference type="CDD" id="cd16917">
    <property type="entry name" value="HATPase_UhpB-NarQ-NarX-like"/>
    <property type="match status" value="1"/>
</dbReference>
<dbReference type="GO" id="GO:0046983">
    <property type="term" value="F:protein dimerization activity"/>
    <property type="evidence" value="ECO:0007669"/>
    <property type="project" value="InterPro"/>
</dbReference>
<dbReference type="AlphaFoldDB" id="A0A918A0V7"/>
<dbReference type="Pfam" id="PF07730">
    <property type="entry name" value="HisKA_3"/>
    <property type="match status" value="1"/>
</dbReference>
<evidence type="ECO:0000256" key="3">
    <source>
        <dbReference type="ARBA" id="ARBA00022553"/>
    </source>
</evidence>
<dbReference type="Proteomes" id="UP000660745">
    <property type="component" value="Unassembled WGS sequence"/>
</dbReference>
<evidence type="ECO:0000256" key="5">
    <source>
        <dbReference type="ARBA" id="ARBA00022741"/>
    </source>
</evidence>
<evidence type="ECO:0000256" key="10">
    <source>
        <dbReference type="SAM" id="Phobius"/>
    </source>
</evidence>
<proteinExistence type="predicted"/>
<dbReference type="GO" id="GO:0016020">
    <property type="term" value="C:membrane"/>
    <property type="evidence" value="ECO:0007669"/>
    <property type="project" value="InterPro"/>
</dbReference>
<dbReference type="EMBL" id="BMNK01000002">
    <property type="protein sequence ID" value="GGP03428.1"/>
    <property type="molecule type" value="Genomic_DNA"/>
</dbReference>
<evidence type="ECO:0000256" key="7">
    <source>
        <dbReference type="ARBA" id="ARBA00022840"/>
    </source>
</evidence>
<dbReference type="Pfam" id="PF02518">
    <property type="entry name" value="HATPase_c"/>
    <property type="match status" value="1"/>
</dbReference>
<name>A0A918A0V7_9ACTN</name>
<dbReference type="GO" id="GO:0000155">
    <property type="term" value="F:phosphorelay sensor kinase activity"/>
    <property type="evidence" value="ECO:0007669"/>
    <property type="project" value="InterPro"/>
</dbReference>
<dbReference type="EC" id="2.7.13.3" evidence="2"/>
<feature type="coiled-coil region" evidence="9">
    <location>
        <begin position="192"/>
        <end position="224"/>
    </location>
</feature>
<protein>
    <recommendedName>
        <fullName evidence="2">histidine kinase</fullName>
        <ecNumber evidence="2">2.7.13.3</ecNumber>
    </recommendedName>
</protein>
<keyword evidence="6" id="KW-0418">Kinase</keyword>
<feature type="transmembrane region" description="Helical" evidence="10">
    <location>
        <begin position="124"/>
        <end position="142"/>
    </location>
</feature>
<dbReference type="PANTHER" id="PTHR24421">
    <property type="entry name" value="NITRATE/NITRITE SENSOR PROTEIN NARX-RELATED"/>
    <property type="match status" value="1"/>
</dbReference>
<feature type="domain" description="Histidine kinase/HSP90-like ATPase" evidence="11">
    <location>
        <begin position="323"/>
        <end position="412"/>
    </location>
</feature>
<evidence type="ECO:0000313" key="12">
    <source>
        <dbReference type="EMBL" id="GGP03428.1"/>
    </source>
</evidence>
<comment type="caution">
    <text evidence="12">The sequence shown here is derived from an EMBL/GenBank/DDBJ whole genome shotgun (WGS) entry which is preliminary data.</text>
</comment>
<dbReference type="Gene3D" id="3.30.565.10">
    <property type="entry name" value="Histidine kinase-like ATPase, C-terminal domain"/>
    <property type="match status" value="1"/>
</dbReference>
<feature type="transmembrane region" description="Helical" evidence="10">
    <location>
        <begin position="73"/>
        <end position="92"/>
    </location>
</feature>
<accession>A0A918A0V7</accession>
<reference evidence="12" key="1">
    <citation type="journal article" date="2014" name="Int. J. Syst. Evol. Microbiol.">
        <title>Complete genome sequence of Corynebacterium casei LMG S-19264T (=DSM 44701T), isolated from a smear-ripened cheese.</title>
        <authorList>
            <consortium name="US DOE Joint Genome Institute (JGI-PGF)"/>
            <person name="Walter F."/>
            <person name="Albersmeier A."/>
            <person name="Kalinowski J."/>
            <person name="Ruckert C."/>
        </authorList>
    </citation>
    <scope>NUCLEOTIDE SEQUENCE</scope>
    <source>
        <strain evidence="12">CGMCC 4.7430</strain>
    </source>
</reference>
<keyword evidence="10" id="KW-0812">Transmembrane</keyword>
<keyword evidence="10" id="KW-1133">Transmembrane helix</keyword>